<evidence type="ECO:0000313" key="4">
    <source>
        <dbReference type="EMBL" id="TWU49755.1"/>
    </source>
</evidence>
<dbReference type="GO" id="GO:0042277">
    <property type="term" value="F:peptide binding"/>
    <property type="evidence" value="ECO:0007669"/>
    <property type="project" value="TreeGrafter"/>
</dbReference>
<dbReference type="GO" id="GO:0016020">
    <property type="term" value="C:membrane"/>
    <property type="evidence" value="ECO:0007669"/>
    <property type="project" value="TreeGrafter"/>
</dbReference>
<protein>
    <recommendedName>
        <fullName evidence="3">Peptidase M1 membrane alanine aminopeptidase domain-containing protein</fullName>
    </recommendedName>
</protein>
<keyword evidence="5" id="KW-1185">Reference proteome</keyword>
<comment type="caution">
    <text evidence="4">The sequence shown here is derived from an EMBL/GenBank/DDBJ whole genome shotgun (WGS) entry which is preliminary data.</text>
</comment>
<dbReference type="AlphaFoldDB" id="A0A5C6EMM4"/>
<feature type="region of interest" description="Disordered" evidence="1">
    <location>
        <begin position="599"/>
        <end position="618"/>
    </location>
</feature>
<evidence type="ECO:0000256" key="2">
    <source>
        <dbReference type="SAM" id="SignalP"/>
    </source>
</evidence>
<organism evidence="4 5">
    <name type="scientific">Rubripirellula reticaptiva</name>
    <dbReference type="NCBI Taxonomy" id="2528013"/>
    <lineage>
        <taxon>Bacteria</taxon>
        <taxon>Pseudomonadati</taxon>
        <taxon>Planctomycetota</taxon>
        <taxon>Planctomycetia</taxon>
        <taxon>Pirellulales</taxon>
        <taxon>Pirellulaceae</taxon>
        <taxon>Rubripirellula</taxon>
    </lineage>
</organism>
<dbReference type="Gene3D" id="1.10.390.10">
    <property type="entry name" value="Neutral Protease Domain 2"/>
    <property type="match status" value="1"/>
</dbReference>
<dbReference type="GO" id="GO:0070006">
    <property type="term" value="F:metalloaminopeptidase activity"/>
    <property type="evidence" value="ECO:0007669"/>
    <property type="project" value="TreeGrafter"/>
</dbReference>
<dbReference type="InterPro" id="IPR050344">
    <property type="entry name" value="Peptidase_M1_aminopeptidases"/>
</dbReference>
<dbReference type="GO" id="GO:0005737">
    <property type="term" value="C:cytoplasm"/>
    <property type="evidence" value="ECO:0007669"/>
    <property type="project" value="TreeGrafter"/>
</dbReference>
<evidence type="ECO:0000259" key="3">
    <source>
        <dbReference type="Pfam" id="PF01433"/>
    </source>
</evidence>
<gene>
    <name evidence="4" type="ORF">Poly59_43800</name>
</gene>
<dbReference type="CDD" id="cd09604">
    <property type="entry name" value="M1_APN_like"/>
    <property type="match status" value="1"/>
</dbReference>
<dbReference type="Pfam" id="PF01433">
    <property type="entry name" value="Peptidase_M1"/>
    <property type="match status" value="1"/>
</dbReference>
<dbReference type="EMBL" id="SJPX01000004">
    <property type="protein sequence ID" value="TWU49755.1"/>
    <property type="molecule type" value="Genomic_DNA"/>
</dbReference>
<dbReference type="GO" id="GO:0008270">
    <property type="term" value="F:zinc ion binding"/>
    <property type="evidence" value="ECO:0007669"/>
    <property type="project" value="InterPro"/>
</dbReference>
<dbReference type="InterPro" id="IPR014782">
    <property type="entry name" value="Peptidase_M1_dom"/>
</dbReference>
<dbReference type="PANTHER" id="PTHR11533:SF174">
    <property type="entry name" value="PUROMYCIN-SENSITIVE AMINOPEPTIDASE-RELATED"/>
    <property type="match status" value="1"/>
</dbReference>
<feature type="signal peptide" evidence="2">
    <location>
        <begin position="1"/>
        <end position="21"/>
    </location>
</feature>
<dbReference type="GO" id="GO:0043171">
    <property type="term" value="P:peptide catabolic process"/>
    <property type="evidence" value="ECO:0007669"/>
    <property type="project" value="TreeGrafter"/>
</dbReference>
<dbReference type="GO" id="GO:0005615">
    <property type="term" value="C:extracellular space"/>
    <property type="evidence" value="ECO:0007669"/>
    <property type="project" value="TreeGrafter"/>
</dbReference>
<evidence type="ECO:0000256" key="1">
    <source>
        <dbReference type="SAM" id="MobiDB-lite"/>
    </source>
</evidence>
<feature type="domain" description="Peptidase M1 membrane alanine aminopeptidase" evidence="3">
    <location>
        <begin position="403"/>
        <end position="574"/>
    </location>
</feature>
<evidence type="ECO:0000313" key="5">
    <source>
        <dbReference type="Proteomes" id="UP000317977"/>
    </source>
</evidence>
<feature type="chain" id="PRO_5022890586" description="Peptidase M1 membrane alanine aminopeptidase domain-containing protein" evidence="2">
    <location>
        <begin position="22"/>
        <end position="798"/>
    </location>
</feature>
<reference evidence="4 5" key="1">
    <citation type="submission" date="2019-02" db="EMBL/GenBank/DDBJ databases">
        <title>Deep-cultivation of Planctomycetes and their phenomic and genomic characterization uncovers novel biology.</title>
        <authorList>
            <person name="Wiegand S."/>
            <person name="Jogler M."/>
            <person name="Boedeker C."/>
            <person name="Pinto D."/>
            <person name="Vollmers J."/>
            <person name="Rivas-Marin E."/>
            <person name="Kohn T."/>
            <person name="Peeters S.H."/>
            <person name="Heuer A."/>
            <person name="Rast P."/>
            <person name="Oberbeckmann S."/>
            <person name="Bunk B."/>
            <person name="Jeske O."/>
            <person name="Meyerdierks A."/>
            <person name="Storesund J.E."/>
            <person name="Kallscheuer N."/>
            <person name="Luecker S."/>
            <person name="Lage O.M."/>
            <person name="Pohl T."/>
            <person name="Merkel B.J."/>
            <person name="Hornburger P."/>
            <person name="Mueller R.-W."/>
            <person name="Bruemmer F."/>
            <person name="Labrenz M."/>
            <person name="Spormann A.M."/>
            <person name="Op Den Camp H."/>
            <person name="Overmann J."/>
            <person name="Amann R."/>
            <person name="Jetten M.S.M."/>
            <person name="Mascher T."/>
            <person name="Medema M.H."/>
            <person name="Devos D.P."/>
            <person name="Kaster A.-K."/>
            <person name="Ovreas L."/>
            <person name="Rohde M."/>
            <person name="Galperin M.Y."/>
            <person name="Jogler C."/>
        </authorList>
    </citation>
    <scope>NUCLEOTIDE SEQUENCE [LARGE SCALE GENOMIC DNA]</scope>
    <source>
        <strain evidence="4 5">Poly59</strain>
    </source>
</reference>
<dbReference type="Proteomes" id="UP000317977">
    <property type="component" value="Unassembled WGS sequence"/>
</dbReference>
<dbReference type="PANTHER" id="PTHR11533">
    <property type="entry name" value="PROTEASE M1 ZINC METALLOPROTEASE"/>
    <property type="match status" value="1"/>
</dbReference>
<feature type="compositionally biased region" description="Acidic residues" evidence="1">
    <location>
        <begin position="789"/>
        <end position="798"/>
    </location>
</feature>
<proteinExistence type="predicted"/>
<keyword evidence="2" id="KW-0732">Signal</keyword>
<name>A0A5C6EMM4_9BACT</name>
<sequence length="798" mass="91916" precursor="true">MMLRFSLALACVVTFTSIGWAQPLANPKHSDRADRFYQIDQWLPTPNSARTASGAPGPQYWQQRADYDIDVTLDDANQKISGTARIQYHNLSPHPLSYIWVQLDQNRFRPDGDSVTSAPAPSLAPKITFDAMSSILASMVFDGGYKIESVKSFDAKKSVVGDAMKFTIHQTMMRIDLDKPLAPGKSLGFVIDYQYNIVDAKVIRARGGYEFFEKDDNYIYEISQWYPRVAAYTDYSGWQHKQFLGRGEFTLELGDYDVRITAPSEMVVAATGVLKNADDVLKPEWKERLAEATSAKKPMFIVTPDEAKTNEPIRTKKTKTWEFRADNVRDFAFAASRKFIWDAMGVDVQGQKVMAMSYYPGEAEPLWSQYSTEAIIHTLDIYGKYSFAYPYPVAISVNGPVYGMEYPMICFNGPRPEEDGTYTKDTKYGLISVIIHEVGHNFYPMIINSDERQWTWMDEGLNTFLQYLAEQEWETDYPSRRGDPEKIVPYMRGGNQRPIMSGSEEILQFGNNAYSKPATALNILRETILGREQFDFAFAEYARRWKFKRPTPSDFFRTMEDASGTDLDWFWRGWFYSTDHVDLAIEDLKLFQVDSGDPDVEAERKRKEKDDKEPTLSKERNEALRKRIEWQAGLKDFYNSEDYDPLAVDEAARKSFQKFVDGLNEKERAMLRRSTNFYVATFKNVGGLVMPIIVRLHYTDNTSELFTIPVDIWRGNGDRVGKLFVTDKEITRIELDPRRELADTEVSNNHWPPRIVPSRFKLYKDEKKKNPMQKLRDKNKDDGVTDSDSNSEDTKDEE</sequence>
<feature type="region of interest" description="Disordered" evidence="1">
    <location>
        <begin position="762"/>
        <end position="798"/>
    </location>
</feature>
<feature type="compositionally biased region" description="Basic and acidic residues" evidence="1">
    <location>
        <begin position="762"/>
        <end position="783"/>
    </location>
</feature>
<accession>A0A5C6EMM4</accession>
<feature type="compositionally biased region" description="Basic and acidic residues" evidence="1">
    <location>
        <begin position="601"/>
        <end position="618"/>
    </location>
</feature>
<dbReference type="SUPFAM" id="SSF55486">
    <property type="entry name" value="Metalloproteases ('zincins'), catalytic domain"/>
    <property type="match status" value="1"/>
</dbReference>
<dbReference type="InterPro" id="IPR027268">
    <property type="entry name" value="Peptidase_M4/M1_CTD_sf"/>
</dbReference>